<protein>
    <submittedName>
        <fullName evidence="2">Helix-turn-helix transcriptional regulator</fullName>
    </submittedName>
</protein>
<evidence type="ECO:0000259" key="1">
    <source>
        <dbReference type="Pfam" id="PF03551"/>
    </source>
</evidence>
<reference evidence="2 3" key="1">
    <citation type="submission" date="2020-06" db="EMBL/GenBank/DDBJ databases">
        <authorList>
            <person name="Jo H."/>
        </authorList>
    </citation>
    <scope>NUCLEOTIDE SEQUENCE [LARGE SCALE GENOMIC DNA]</scope>
    <source>
        <strain evidence="2 3">I46</strain>
    </source>
</reference>
<feature type="domain" description="Transcription regulator PadR N-terminal" evidence="1">
    <location>
        <begin position="36"/>
        <end position="78"/>
    </location>
</feature>
<dbReference type="EMBL" id="CP058316">
    <property type="protein sequence ID" value="QLD12285.1"/>
    <property type="molecule type" value="Genomic_DNA"/>
</dbReference>
<dbReference type="Proteomes" id="UP000509638">
    <property type="component" value="Chromosome"/>
</dbReference>
<sequence>MQPLRRITPATVDVLRVLIGEPGPVWGLLVIGRTDRPAGSVYPILERLESLDWVRSEWETDAARSGPRRRFYALTDEGIPAARAAVAAFELRAQRREAARSRGADAGAGAAVTGGATGVVATALGAPRLDGVPS</sequence>
<evidence type="ECO:0000313" key="3">
    <source>
        <dbReference type="Proteomes" id="UP000509638"/>
    </source>
</evidence>
<organism evidence="2 3">
    <name type="scientific">Microbacterium oleivorans</name>
    <dbReference type="NCBI Taxonomy" id="273677"/>
    <lineage>
        <taxon>Bacteria</taxon>
        <taxon>Bacillati</taxon>
        <taxon>Actinomycetota</taxon>
        <taxon>Actinomycetes</taxon>
        <taxon>Micrococcales</taxon>
        <taxon>Microbacteriaceae</taxon>
        <taxon>Microbacterium</taxon>
    </lineage>
</organism>
<dbReference type="Gene3D" id="1.10.10.10">
    <property type="entry name" value="Winged helix-like DNA-binding domain superfamily/Winged helix DNA-binding domain"/>
    <property type="match status" value="1"/>
</dbReference>
<dbReference type="Pfam" id="PF03551">
    <property type="entry name" value="PadR"/>
    <property type="match status" value="1"/>
</dbReference>
<name>A0A7D5EST1_9MICO</name>
<dbReference type="InterPro" id="IPR036390">
    <property type="entry name" value="WH_DNA-bd_sf"/>
</dbReference>
<dbReference type="SUPFAM" id="SSF46785">
    <property type="entry name" value="Winged helix' DNA-binding domain"/>
    <property type="match status" value="1"/>
</dbReference>
<proteinExistence type="predicted"/>
<dbReference type="AlphaFoldDB" id="A0A7D5EST1"/>
<dbReference type="InterPro" id="IPR036388">
    <property type="entry name" value="WH-like_DNA-bd_sf"/>
</dbReference>
<accession>A0A7D5EST1</accession>
<evidence type="ECO:0000313" key="2">
    <source>
        <dbReference type="EMBL" id="QLD12285.1"/>
    </source>
</evidence>
<dbReference type="RefSeq" id="WP_178012910.1">
    <property type="nucleotide sequence ID" value="NZ_CP058316.1"/>
</dbReference>
<gene>
    <name evidence="2" type="ORF">HW566_11175</name>
</gene>
<dbReference type="InterPro" id="IPR005149">
    <property type="entry name" value="Tscrpt_reg_PadR_N"/>
</dbReference>